<dbReference type="Proteomes" id="UP001189429">
    <property type="component" value="Unassembled WGS sequence"/>
</dbReference>
<feature type="non-terminal residue" evidence="1">
    <location>
        <position position="1"/>
    </location>
</feature>
<evidence type="ECO:0000313" key="2">
    <source>
        <dbReference type="Proteomes" id="UP001189429"/>
    </source>
</evidence>
<keyword evidence="2" id="KW-1185">Reference proteome</keyword>
<proteinExistence type="predicted"/>
<reference evidence="1" key="1">
    <citation type="submission" date="2023-10" db="EMBL/GenBank/DDBJ databases">
        <authorList>
            <person name="Chen Y."/>
            <person name="Shah S."/>
            <person name="Dougan E. K."/>
            <person name="Thang M."/>
            <person name="Chan C."/>
        </authorList>
    </citation>
    <scope>NUCLEOTIDE SEQUENCE [LARGE SCALE GENOMIC DNA]</scope>
</reference>
<gene>
    <name evidence="1" type="ORF">PCOR1329_LOCUS27057</name>
</gene>
<comment type="caution">
    <text evidence="1">The sequence shown here is derived from an EMBL/GenBank/DDBJ whole genome shotgun (WGS) entry which is preliminary data.</text>
</comment>
<protein>
    <submittedName>
        <fullName evidence="1">Uncharacterized protein</fullName>
    </submittedName>
</protein>
<accession>A0ABN9SCJ3</accession>
<sequence>EARAAARDEGLPCQLQARAELEFLLDTKKHVPFYTRIVYCRRGGRPVWGWGTGKRSGFSRRYWLVWGPGTKYRNSRREWAPLIATRTTELYAARCDNGTPQCIALPMRTVPPRVGFLSHWIVTLLGGRQTWHRAAVRGRRCHRA</sequence>
<dbReference type="EMBL" id="CAUYUJ010009735">
    <property type="protein sequence ID" value="CAK0827551.1"/>
    <property type="molecule type" value="Genomic_DNA"/>
</dbReference>
<name>A0ABN9SCJ3_9DINO</name>
<organism evidence="1 2">
    <name type="scientific">Prorocentrum cordatum</name>
    <dbReference type="NCBI Taxonomy" id="2364126"/>
    <lineage>
        <taxon>Eukaryota</taxon>
        <taxon>Sar</taxon>
        <taxon>Alveolata</taxon>
        <taxon>Dinophyceae</taxon>
        <taxon>Prorocentrales</taxon>
        <taxon>Prorocentraceae</taxon>
        <taxon>Prorocentrum</taxon>
    </lineage>
</organism>
<evidence type="ECO:0000313" key="1">
    <source>
        <dbReference type="EMBL" id="CAK0827551.1"/>
    </source>
</evidence>